<dbReference type="RefSeq" id="WP_070966630.1">
    <property type="nucleotide sequence ID" value="NZ_CP017715.1"/>
</dbReference>
<feature type="transmembrane region" description="Helical" evidence="8">
    <location>
        <begin position="294"/>
        <end position="311"/>
    </location>
</feature>
<gene>
    <name evidence="9" type="ORF">BKP64_04670</name>
</gene>
<dbReference type="InterPro" id="IPR019127">
    <property type="entry name" value="Exosortase"/>
</dbReference>
<evidence type="ECO:0000313" key="10">
    <source>
        <dbReference type="Proteomes" id="UP000177445"/>
    </source>
</evidence>
<dbReference type="Pfam" id="PF09721">
    <property type="entry name" value="Exosortase_EpsH"/>
    <property type="match status" value="1"/>
</dbReference>
<evidence type="ECO:0000256" key="1">
    <source>
        <dbReference type="ARBA" id="ARBA00004651"/>
    </source>
</evidence>
<name>A0A1D9GIQ0_9GAMM</name>
<dbReference type="GO" id="GO:0005886">
    <property type="term" value="C:plasma membrane"/>
    <property type="evidence" value="ECO:0007669"/>
    <property type="project" value="UniProtKB-SubCell"/>
</dbReference>
<feature type="transmembrane region" description="Helical" evidence="8">
    <location>
        <begin position="149"/>
        <end position="169"/>
    </location>
</feature>
<accession>A0A1D9GIQ0</accession>
<feature type="transmembrane region" description="Helical" evidence="8">
    <location>
        <begin position="76"/>
        <end position="94"/>
    </location>
</feature>
<keyword evidence="4 8" id="KW-0812">Transmembrane</keyword>
<sequence>MLRKTLNDLPHSRPYLIVTAIAVVVFFPTWLRLASQWLEFEQVLAHGLATAVIFLVLILIHPPIASRNEGSEYYPHRLFGGLVLIAATLIWGLLELVRIDTLAFLMLPVGVAAVSWTLLGLKNTLSFLPYVLLLSLSLPVWADFVPALVSLASTVVSAIVRLFGMTALIEGNSITLPYGRLLIADGCSGIRYFAISILLAMMTAILNDYRWKGWIGTLALATAIGLMANWVRITILVVVAYETNMESALLTDHETMGWIVFGAFIFPALYFSPVRKRNGQSAPSLKSARIQRQGLIAVLVAIAIGPLGLILSQPSTSSQPAWDLTMPELQFRENPTLPLPVTLPDTLTEQVWSSGALWISLAQTQKQSAGDKLVPYLANTYDNSTWHIEEQVAPGLAIYRNILSRERVLMAQWYQVGSRQGWNYHEAKLLQIPATLGGETRFALVTLQMPCGRRNCENGVSLVKGKMAEIAEYLRP</sequence>
<keyword evidence="5" id="KW-0378">Hydrolase</keyword>
<keyword evidence="6 8" id="KW-1133">Transmembrane helix</keyword>
<evidence type="ECO:0000256" key="2">
    <source>
        <dbReference type="ARBA" id="ARBA00022475"/>
    </source>
</evidence>
<keyword evidence="2" id="KW-1003">Cell membrane</keyword>
<keyword evidence="3" id="KW-0645">Protease</keyword>
<evidence type="ECO:0000313" key="9">
    <source>
        <dbReference type="EMBL" id="AOY87522.1"/>
    </source>
</evidence>
<feature type="transmembrane region" description="Helical" evidence="8">
    <location>
        <begin position="218"/>
        <end position="241"/>
    </location>
</feature>
<dbReference type="Proteomes" id="UP000177445">
    <property type="component" value="Chromosome"/>
</dbReference>
<keyword evidence="10" id="KW-1185">Reference proteome</keyword>
<feature type="transmembrane region" description="Helical" evidence="8">
    <location>
        <begin position="256"/>
        <end position="273"/>
    </location>
</feature>
<comment type="subcellular location">
    <subcellularLocation>
        <location evidence="1">Cell membrane</location>
        <topology evidence="1">Multi-pass membrane protein</topology>
    </subcellularLocation>
</comment>
<dbReference type="GO" id="GO:0008233">
    <property type="term" value="F:peptidase activity"/>
    <property type="evidence" value="ECO:0007669"/>
    <property type="project" value="UniProtKB-KW"/>
</dbReference>
<evidence type="ECO:0000256" key="3">
    <source>
        <dbReference type="ARBA" id="ARBA00022670"/>
    </source>
</evidence>
<protein>
    <submittedName>
        <fullName evidence="9">Exosortase</fullName>
    </submittedName>
</protein>
<evidence type="ECO:0000256" key="6">
    <source>
        <dbReference type="ARBA" id="ARBA00022989"/>
    </source>
</evidence>
<feature type="transmembrane region" description="Helical" evidence="8">
    <location>
        <begin position="101"/>
        <end position="119"/>
    </location>
</feature>
<evidence type="ECO:0000256" key="7">
    <source>
        <dbReference type="ARBA" id="ARBA00023136"/>
    </source>
</evidence>
<feature type="transmembrane region" description="Helical" evidence="8">
    <location>
        <begin position="189"/>
        <end position="206"/>
    </location>
</feature>
<feature type="transmembrane region" description="Helical" evidence="8">
    <location>
        <begin position="12"/>
        <end position="31"/>
    </location>
</feature>
<evidence type="ECO:0000256" key="5">
    <source>
        <dbReference type="ARBA" id="ARBA00022801"/>
    </source>
</evidence>
<reference evidence="9 10" key="1">
    <citation type="submission" date="2016-10" db="EMBL/GenBank/DDBJ databases">
        <title>Marinobacter salinus sp. nov., a moderately halophilic bacterium isolated from a tidal flat environment.</title>
        <authorList>
            <person name="Park S.-J."/>
        </authorList>
    </citation>
    <scope>NUCLEOTIDE SEQUENCE [LARGE SCALE GENOMIC DNA]</scope>
    <source>
        <strain evidence="9 10">Hb8</strain>
    </source>
</reference>
<feature type="transmembrane region" description="Helical" evidence="8">
    <location>
        <begin position="125"/>
        <end position="142"/>
    </location>
</feature>
<dbReference type="NCBIfam" id="TIGR04178">
    <property type="entry name" value="exo_archaeo"/>
    <property type="match status" value="1"/>
</dbReference>
<organism evidence="9 10">
    <name type="scientific">Marinobacter salinus</name>
    <dbReference type="NCBI Taxonomy" id="1874317"/>
    <lineage>
        <taxon>Bacteria</taxon>
        <taxon>Pseudomonadati</taxon>
        <taxon>Pseudomonadota</taxon>
        <taxon>Gammaproteobacteria</taxon>
        <taxon>Pseudomonadales</taxon>
        <taxon>Marinobacteraceae</taxon>
        <taxon>Marinobacter</taxon>
    </lineage>
</organism>
<evidence type="ECO:0000256" key="8">
    <source>
        <dbReference type="SAM" id="Phobius"/>
    </source>
</evidence>
<dbReference type="GO" id="GO:0006508">
    <property type="term" value="P:proteolysis"/>
    <property type="evidence" value="ECO:0007669"/>
    <property type="project" value="UniProtKB-KW"/>
</dbReference>
<dbReference type="STRING" id="1874317.BKP64_04670"/>
<dbReference type="EMBL" id="CP017715">
    <property type="protein sequence ID" value="AOY87522.1"/>
    <property type="molecule type" value="Genomic_DNA"/>
</dbReference>
<dbReference type="OrthoDB" id="9797363at2"/>
<feature type="transmembrane region" description="Helical" evidence="8">
    <location>
        <begin position="43"/>
        <end position="64"/>
    </location>
</feature>
<dbReference type="InterPro" id="IPR026392">
    <property type="entry name" value="Exo/Archaeosortase_dom"/>
</dbReference>
<dbReference type="AlphaFoldDB" id="A0A1D9GIQ0"/>
<evidence type="ECO:0000256" key="4">
    <source>
        <dbReference type="ARBA" id="ARBA00022692"/>
    </source>
</evidence>
<proteinExistence type="predicted"/>
<dbReference type="KEGG" id="msq:BKP64_04670"/>
<keyword evidence="7 8" id="KW-0472">Membrane</keyword>